<evidence type="ECO:0000256" key="2">
    <source>
        <dbReference type="ARBA" id="ARBA00022777"/>
    </source>
</evidence>
<name>A0A853BLP1_9ACTN</name>
<dbReference type="FunFam" id="1.25.40.340:FF:000002">
    <property type="entry name" value="Dihydroxyacetone kinase, L subunit"/>
    <property type="match status" value="1"/>
</dbReference>
<dbReference type="GO" id="GO:0004371">
    <property type="term" value="F:glycerone kinase activity"/>
    <property type="evidence" value="ECO:0007669"/>
    <property type="project" value="InterPro"/>
</dbReference>
<dbReference type="AlphaFoldDB" id="A0A853BLP1"/>
<dbReference type="GO" id="GO:0005829">
    <property type="term" value="C:cytosol"/>
    <property type="evidence" value="ECO:0007669"/>
    <property type="project" value="TreeGrafter"/>
</dbReference>
<dbReference type="PROSITE" id="PS51480">
    <property type="entry name" value="DHAL"/>
    <property type="match status" value="1"/>
</dbReference>
<evidence type="ECO:0000313" key="5">
    <source>
        <dbReference type="Proteomes" id="UP000575985"/>
    </source>
</evidence>
<dbReference type="Proteomes" id="UP000575985">
    <property type="component" value="Unassembled WGS sequence"/>
</dbReference>
<dbReference type="EC" id="2.7.1.-" evidence="4"/>
<dbReference type="SMART" id="SM01120">
    <property type="entry name" value="Dak2"/>
    <property type="match status" value="1"/>
</dbReference>
<reference evidence="4 5" key="1">
    <citation type="submission" date="2020-07" db="EMBL/GenBank/DDBJ databases">
        <title>Sequencing the genomes of 1000 actinobacteria strains.</title>
        <authorList>
            <person name="Klenk H.-P."/>
        </authorList>
    </citation>
    <scope>NUCLEOTIDE SEQUENCE [LARGE SCALE GENOMIC DNA]</scope>
    <source>
        <strain evidence="4 5">DSM 45927</strain>
    </source>
</reference>
<dbReference type="GO" id="GO:0019563">
    <property type="term" value="P:glycerol catabolic process"/>
    <property type="evidence" value="ECO:0007669"/>
    <property type="project" value="TreeGrafter"/>
</dbReference>
<dbReference type="InterPro" id="IPR036117">
    <property type="entry name" value="DhaL_dom_sf"/>
</dbReference>
<keyword evidence="2 4" id="KW-0418">Kinase</keyword>
<dbReference type="PANTHER" id="PTHR28629:SF4">
    <property type="entry name" value="TRIOKINASE_FMN CYCLASE"/>
    <property type="match status" value="1"/>
</dbReference>
<dbReference type="Pfam" id="PF02734">
    <property type="entry name" value="Dak2"/>
    <property type="match status" value="1"/>
</dbReference>
<dbReference type="RefSeq" id="WP_179767128.1">
    <property type="nucleotide sequence ID" value="NZ_JACCFO010000001.1"/>
</dbReference>
<proteinExistence type="predicted"/>
<protein>
    <submittedName>
        <fullName evidence="4">Dihydroxyacetone kinase-like protein</fullName>
        <ecNumber evidence="4">2.7.1.-</ecNumber>
    </submittedName>
</protein>
<dbReference type="EMBL" id="JACCFO010000001">
    <property type="protein sequence ID" value="NYI95635.1"/>
    <property type="molecule type" value="Genomic_DNA"/>
</dbReference>
<dbReference type="InterPro" id="IPR004007">
    <property type="entry name" value="DhaL_dom"/>
</dbReference>
<keyword evidence="1 4" id="KW-0808">Transferase</keyword>
<evidence type="ECO:0000256" key="1">
    <source>
        <dbReference type="ARBA" id="ARBA00022679"/>
    </source>
</evidence>
<dbReference type="PANTHER" id="PTHR28629">
    <property type="entry name" value="TRIOKINASE/FMN CYCLASE"/>
    <property type="match status" value="1"/>
</dbReference>
<evidence type="ECO:0000259" key="3">
    <source>
        <dbReference type="PROSITE" id="PS51480"/>
    </source>
</evidence>
<gene>
    <name evidence="4" type="ORF">HNR12_001912</name>
</gene>
<dbReference type="SUPFAM" id="SSF101473">
    <property type="entry name" value="DhaL-like"/>
    <property type="match status" value="1"/>
</dbReference>
<accession>A0A853BLP1</accession>
<organism evidence="4 5">
    <name type="scientific">Streptomonospora nanhaiensis</name>
    <dbReference type="NCBI Taxonomy" id="1323731"/>
    <lineage>
        <taxon>Bacteria</taxon>
        <taxon>Bacillati</taxon>
        <taxon>Actinomycetota</taxon>
        <taxon>Actinomycetes</taxon>
        <taxon>Streptosporangiales</taxon>
        <taxon>Nocardiopsidaceae</taxon>
        <taxon>Streptomonospora</taxon>
    </lineage>
</organism>
<dbReference type="Gene3D" id="1.25.40.340">
    <property type="match status" value="1"/>
</dbReference>
<dbReference type="NCBIfam" id="TIGR02365">
    <property type="entry name" value="dha_L_ycgS"/>
    <property type="match status" value="1"/>
</dbReference>
<comment type="caution">
    <text evidence="4">The sequence shown here is derived from an EMBL/GenBank/DDBJ whole genome shotgun (WGS) entry which is preliminary data.</text>
</comment>
<evidence type="ECO:0000313" key="4">
    <source>
        <dbReference type="EMBL" id="NYI95635.1"/>
    </source>
</evidence>
<dbReference type="InterPro" id="IPR012737">
    <property type="entry name" value="DhaK_L_YcgS"/>
</dbReference>
<sequence length="209" mass="20753">MDIELARAWVRAVAVAVEKNREHLSDLDAAIGDGDHGANLNRGFAAAAEAVEALQPETVGAVLVKAGTTLVSKVGGASGPLYGSALRAAGKRLTGASADPAEVAAALAAGLEEVRRLGGAQPGDKTMVDAYTPAVEAFTAAAERGAALAEAAQAAATAAEDGARATEPLQARKGRASYLGERSKGHEDPGAASTALVFRALADTAAAAG</sequence>
<dbReference type="InterPro" id="IPR050861">
    <property type="entry name" value="Dihydroxyacetone_Kinase"/>
</dbReference>
<keyword evidence="5" id="KW-1185">Reference proteome</keyword>
<feature type="domain" description="DhaL" evidence="3">
    <location>
        <begin position="4"/>
        <end position="203"/>
    </location>
</feature>